<sequence length="42" mass="4819">MDRPVVREHTSLPAVREPKHAPGVHRPDVREVREVVVREPKG</sequence>
<evidence type="ECO:0000313" key="2">
    <source>
        <dbReference type="EMBL" id="XDQ52509.1"/>
    </source>
</evidence>
<dbReference type="RefSeq" id="WP_369245789.1">
    <property type="nucleotide sequence ID" value="NZ_CP163443.1"/>
</dbReference>
<proteinExistence type="predicted"/>
<name>A0AB39RBP7_9ACTN</name>
<accession>A0AB39RBP7</accession>
<dbReference type="EMBL" id="CP163443">
    <property type="protein sequence ID" value="XDQ52509.1"/>
    <property type="molecule type" value="Genomic_DNA"/>
</dbReference>
<organism evidence="2">
    <name type="scientific">Streptomyces sp. R41</name>
    <dbReference type="NCBI Taxonomy" id="3238632"/>
    <lineage>
        <taxon>Bacteria</taxon>
        <taxon>Bacillati</taxon>
        <taxon>Actinomycetota</taxon>
        <taxon>Actinomycetes</taxon>
        <taxon>Kitasatosporales</taxon>
        <taxon>Streptomycetaceae</taxon>
        <taxon>Streptomyces</taxon>
    </lineage>
</organism>
<dbReference type="AlphaFoldDB" id="A0AB39RBP7"/>
<feature type="region of interest" description="Disordered" evidence="1">
    <location>
        <begin position="1"/>
        <end position="42"/>
    </location>
</feature>
<reference evidence="2" key="1">
    <citation type="submission" date="2024-07" db="EMBL/GenBank/DDBJ databases">
        <authorList>
            <person name="Yu S.T."/>
        </authorList>
    </citation>
    <scope>NUCLEOTIDE SEQUENCE</scope>
    <source>
        <strain evidence="2">R41</strain>
    </source>
</reference>
<evidence type="ECO:0000256" key="1">
    <source>
        <dbReference type="SAM" id="MobiDB-lite"/>
    </source>
</evidence>
<gene>
    <name evidence="2" type="ORF">AB5J53_13000</name>
</gene>
<protein>
    <submittedName>
        <fullName evidence="2">Uncharacterized protein</fullName>
    </submittedName>
</protein>